<dbReference type="GO" id="GO:0015036">
    <property type="term" value="F:disulfide oxidoreductase activity"/>
    <property type="evidence" value="ECO:0007669"/>
    <property type="project" value="InterPro"/>
</dbReference>
<name>A0A9X2KVV9_9GAMM</name>
<evidence type="ECO:0000313" key="7">
    <source>
        <dbReference type="EMBL" id="MCP8898425.1"/>
    </source>
</evidence>
<accession>A0A9X2KVV9</accession>
<dbReference type="PANTHER" id="PTHR42852">
    <property type="entry name" value="THIOL:DISULFIDE INTERCHANGE PROTEIN DSBE"/>
    <property type="match status" value="1"/>
</dbReference>
<dbReference type="Proteomes" id="UP001139319">
    <property type="component" value="Unassembled WGS sequence"/>
</dbReference>
<dbReference type="InterPro" id="IPR036249">
    <property type="entry name" value="Thioredoxin-like_sf"/>
</dbReference>
<comment type="subcellular location">
    <subcellularLocation>
        <location evidence="1">Cell inner membrane</location>
        <topology evidence="1">Single-pass membrane protein</topology>
        <orientation evidence="1">Periplasmic side</orientation>
    </subcellularLocation>
</comment>
<dbReference type="AlphaFoldDB" id="A0A9X2KVV9"/>
<dbReference type="InterPro" id="IPR013766">
    <property type="entry name" value="Thioredoxin_domain"/>
</dbReference>
<keyword evidence="8" id="KW-1185">Reference proteome</keyword>
<dbReference type="PROSITE" id="PS51352">
    <property type="entry name" value="THIOREDOXIN_2"/>
    <property type="match status" value="1"/>
</dbReference>
<dbReference type="InterPro" id="IPR050553">
    <property type="entry name" value="Thioredoxin_ResA/DsbE_sf"/>
</dbReference>
<dbReference type="EMBL" id="JAMFTH010000001">
    <property type="protein sequence ID" value="MCP8898425.1"/>
    <property type="molecule type" value="Genomic_DNA"/>
</dbReference>
<gene>
    <name evidence="7" type="ORF">M6D89_03830</name>
</gene>
<dbReference type="NCBIfam" id="TIGR00385">
    <property type="entry name" value="dsbE"/>
    <property type="match status" value="1"/>
</dbReference>
<reference evidence="7" key="1">
    <citation type="submission" date="2022-05" db="EMBL/GenBank/DDBJ databases">
        <authorList>
            <person name="Sun H.-N."/>
        </authorList>
    </citation>
    <scope>NUCLEOTIDE SEQUENCE</scope>
    <source>
        <strain evidence="7">HB14</strain>
    </source>
</reference>
<evidence type="ECO:0000256" key="2">
    <source>
        <dbReference type="ARBA" id="ARBA00007758"/>
    </source>
</evidence>
<keyword evidence="4" id="KW-1015">Disulfide bond</keyword>
<dbReference type="PANTHER" id="PTHR42852:SF6">
    <property type="entry name" value="THIOL:DISULFIDE INTERCHANGE PROTEIN DSBE"/>
    <property type="match status" value="1"/>
</dbReference>
<dbReference type="Gene3D" id="3.40.30.10">
    <property type="entry name" value="Glutaredoxin"/>
    <property type="match status" value="1"/>
</dbReference>
<dbReference type="SUPFAM" id="SSF52833">
    <property type="entry name" value="Thioredoxin-like"/>
    <property type="match status" value="1"/>
</dbReference>
<evidence type="ECO:0000256" key="5">
    <source>
        <dbReference type="ARBA" id="ARBA00023284"/>
    </source>
</evidence>
<reference evidence="7" key="2">
    <citation type="submission" date="2023-01" db="EMBL/GenBank/DDBJ databases">
        <title>Gilvimarinus xylanilyticus HB14 isolated from Caulerpa lentillifera aquaculture base in Hainan, China.</title>
        <authorList>
            <person name="Zhang Y.-J."/>
        </authorList>
    </citation>
    <scope>NUCLEOTIDE SEQUENCE</scope>
    <source>
        <strain evidence="7">HB14</strain>
    </source>
</reference>
<sequence>MGRLKLFLPLIVLLILLPLFYVGLRLDPSAMPSALIGNPLPGFSLSTVESEEVVGPEAVTGEVTLLNVWATWCFACKAEHPYLNKLAGEGIRIIGVNYKDERTAAQEWLRDLHNPYEFSLYDNEGRLGLELGVTGAPETYLLDRDGIIHYRHIGVVNDKVWNEVLGPKYRELQGE</sequence>
<evidence type="ECO:0000313" key="8">
    <source>
        <dbReference type="Proteomes" id="UP001139319"/>
    </source>
</evidence>
<dbReference type="InterPro" id="IPR004799">
    <property type="entry name" value="Periplasmic_diS_OxRdtase_DsbE"/>
</dbReference>
<evidence type="ECO:0000259" key="6">
    <source>
        <dbReference type="PROSITE" id="PS51352"/>
    </source>
</evidence>
<dbReference type="GO" id="GO:0030288">
    <property type="term" value="C:outer membrane-bounded periplasmic space"/>
    <property type="evidence" value="ECO:0007669"/>
    <property type="project" value="InterPro"/>
</dbReference>
<dbReference type="CDD" id="cd03010">
    <property type="entry name" value="TlpA_like_DsbE"/>
    <property type="match status" value="1"/>
</dbReference>
<evidence type="ECO:0000256" key="1">
    <source>
        <dbReference type="ARBA" id="ARBA00004383"/>
    </source>
</evidence>
<keyword evidence="5" id="KW-0676">Redox-active center</keyword>
<dbReference type="GO" id="GO:0005886">
    <property type="term" value="C:plasma membrane"/>
    <property type="evidence" value="ECO:0007669"/>
    <property type="project" value="UniProtKB-SubCell"/>
</dbReference>
<proteinExistence type="inferred from homology"/>
<dbReference type="GO" id="GO:0017004">
    <property type="term" value="P:cytochrome complex assembly"/>
    <property type="evidence" value="ECO:0007669"/>
    <property type="project" value="UniProtKB-KW"/>
</dbReference>
<evidence type="ECO:0000256" key="3">
    <source>
        <dbReference type="ARBA" id="ARBA00022748"/>
    </source>
</evidence>
<comment type="similarity">
    <text evidence="2">Belongs to the thioredoxin family. DsbE subfamily.</text>
</comment>
<organism evidence="7 8">
    <name type="scientific">Gilvimarinus xylanilyticus</name>
    <dbReference type="NCBI Taxonomy" id="2944139"/>
    <lineage>
        <taxon>Bacteria</taxon>
        <taxon>Pseudomonadati</taxon>
        <taxon>Pseudomonadota</taxon>
        <taxon>Gammaproteobacteria</taxon>
        <taxon>Cellvibrionales</taxon>
        <taxon>Cellvibrionaceae</taxon>
        <taxon>Gilvimarinus</taxon>
    </lineage>
</organism>
<feature type="domain" description="Thioredoxin" evidence="6">
    <location>
        <begin position="34"/>
        <end position="174"/>
    </location>
</feature>
<keyword evidence="3" id="KW-0201">Cytochrome c-type biogenesis</keyword>
<dbReference type="InterPro" id="IPR013740">
    <property type="entry name" value="Redoxin"/>
</dbReference>
<comment type="caution">
    <text evidence="7">The sequence shown here is derived from an EMBL/GenBank/DDBJ whole genome shotgun (WGS) entry which is preliminary data.</text>
</comment>
<evidence type="ECO:0000256" key="4">
    <source>
        <dbReference type="ARBA" id="ARBA00023157"/>
    </source>
</evidence>
<protein>
    <submittedName>
        <fullName evidence="7">DsbE family thiol:disulfide interchange protein</fullName>
    </submittedName>
</protein>
<dbReference type="RefSeq" id="WP_253966703.1">
    <property type="nucleotide sequence ID" value="NZ_JAMFTH010000001.1"/>
</dbReference>
<dbReference type="Pfam" id="PF08534">
    <property type="entry name" value="Redoxin"/>
    <property type="match status" value="1"/>
</dbReference>